<sequence length="142" mass="15439">MHRCGRLQCQTQFVEPPSPPESSRNCPQKFPPGNPLVLGTQGPRGNPTLFSQQKKRSFKTAPSTGVRGFKNNIKTQPVLDPSDHNPVIFTFTPFPPYGGTPQKAAPLRGWGGLNTPPVTVPTQNQRRTASGKAVDNPHSSPF</sequence>
<dbReference type="EMBL" id="BMAV01020814">
    <property type="protein sequence ID" value="GFY74550.1"/>
    <property type="molecule type" value="Genomic_DNA"/>
</dbReference>
<evidence type="ECO:0000313" key="3">
    <source>
        <dbReference type="Proteomes" id="UP000886998"/>
    </source>
</evidence>
<reference evidence="2" key="1">
    <citation type="submission" date="2020-08" db="EMBL/GenBank/DDBJ databases">
        <title>Multicomponent nature underlies the extraordinary mechanical properties of spider dragline silk.</title>
        <authorList>
            <person name="Kono N."/>
            <person name="Nakamura H."/>
            <person name="Mori M."/>
            <person name="Yoshida Y."/>
            <person name="Ohtoshi R."/>
            <person name="Malay A.D."/>
            <person name="Moran D.A.P."/>
            <person name="Tomita M."/>
            <person name="Numata K."/>
            <person name="Arakawa K."/>
        </authorList>
    </citation>
    <scope>NUCLEOTIDE SEQUENCE</scope>
</reference>
<feature type="region of interest" description="Disordered" evidence="1">
    <location>
        <begin position="1"/>
        <end position="84"/>
    </location>
</feature>
<feature type="compositionally biased region" description="Polar residues" evidence="1">
    <location>
        <begin position="116"/>
        <end position="128"/>
    </location>
</feature>
<protein>
    <submittedName>
        <fullName evidence="2">Uncharacterized protein</fullName>
    </submittedName>
</protein>
<proteinExistence type="predicted"/>
<dbReference type="AlphaFoldDB" id="A0A8X6YPE0"/>
<gene>
    <name evidence="2" type="ORF">TNIN_318391</name>
</gene>
<dbReference type="Proteomes" id="UP000886998">
    <property type="component" value="Unassembled WGS sequence"/>
</dbReference>
<accession>A0A8X6YPE0</accession>
<name>A0A8X6YPE0_9ARAC</name>
<keyword evidence="3" id="KW-1185">Reference proteome</keyword>
<evidence type="ECO:0000313" key="2">
    <source>
        <dbReference type="EMBL" id="GFY74550.1"/>
    </source>
</evidence>
<comment type="caution">
    <text evidence="2">The sequence shown here is derived from an EMBL/GenBank/DDBJ whole genome shotgun (WGS) entry which is preliminary data.</text>
</comment>
<evidence type="ECO:0000256" key="1">
    <source>
        <dbReference type="SAM" id="MobiDB-lite"/>
    </source>
</evidence>
<organism evidence="2 3">
    <name type="scientific">Trichonephila inaurata madagascariensis</name>
    <dbReference type="NCBI Taxonomy" id="2747483"/>
    <lineage>
        <taxon>Eukaryota</taxon>
        <taxon>Metazoa</taxon>
        <taxon>Ecdysozoa</taxon>
        <taxon>Arthropoda</taxon>
        <taxon>Chelicerata</taxon>
        <taxon>Arachnida</taxon>
        <taxon>Araneae</taxon>
        <taxon>Araneomorphae</taxon>
        <taxon>Entelegynae</taxon>
        <taxon>Araneoidea</taxon>
        <taxon>Nephilidae</taxon>
        <taxon>Trichonephila</taxon>
        <taxon>Trichonephila inaurata</taxon>
    </lineage>
</organism>
<feature type="region of interest" description="Disordered" evidence="1">
    <location>
        <begin position="99"/>
        <end position="142"/>
    </location>
</feature>